<organism evidence="1 2">
    <name type="scientific">Limnospira indica PCC 8005</name>
    <dbReference type="NCBI Taxonomy" id="376219"/>
    <lineage>
        <taxon>Bacteria</taxon>
        <taxon>Bacillati</taxon>
        <taxon>Cyanobacteriota</taxon>
        <taxon>Cyanophyceae</taxon>
        <taxon>Oscillatoriophycideae</taxon>
        <taxon>Oscillatoriales</taxon>
        <taxon>Sirenicapillariaceae</taxon>
        <taxon>Limnospira</taxon>
    </lineage>
</organism>
<name>A0A9P1NXU9_9CYAN</name>
<dbReference type="AlphaFoldDB" id="A0A9P1NXU9"/>
<protein>
    <submittedName>
        <fullName evidence="1">Uncharacterized protein</fullName>
    </submittedName>
</protein>
<accession>A0A9P1NXU9</accession>
<dbReference type="Proteomes" id="UP000032946">
    <property type="component" value="Chromosome"/>
</dbReference>
<sequence length="40" mass="4282">MTRAVLNGGAIAKMQQNLTFEGDRRVGESAEGDLPKILGH</sequence>
<reference evidence="1 2" key="1">
    <citation type="submission" date="2014-02" db="EMBL/GenBank/DDBJ databases">
        <authorList>
            <person name="Genoscope - CEA"/>
        </authorList>
    </citation>
    <scope>NUCLEOTIDE SEQUENCE [LARGE SCALE GENOMIC DNA]</scope>
    <source>
        <strain evidence="1 2">PCC 8005</strain>
    </source>
</reference>
<proteinExistence type="predicted"/>
<gene>
    <name evidence="1" type="ORF">ARTHRO_10778</name>
</gene>
<keyword evidence="2" id="KW-1185">Reference proteome</keyword>
<dbReference type="EMBL" id="FO818640">
    <property type="protein sequence ID" value="CDM93105.1"/>
    <property type="molecule type" value="Genomic_DNA"/>
</dbReference>
<evidence type="ECO:0000313" key="1">
    <source>
        <dbReference type="EMBL" id="CDM93105.1"/>
    </source>
</evidence>
<evidence type="ECO:0000313" key="2">
    <source>
        <dbReference type="Proteomes" id="UP000032946"/>
    </source>
</evidence>